<dbReference type="GO" id="GO:0046872">
    <property type="term" value="F:metal ion binding"/>
    <property type="evidence" value="ECO:0007669"/>
    <property type="project" value="UniProtKB-KW"/>
</dbReference>
<dbReference type="OrthoDB" id="9801899at2"/>
<gene>
    <name evidence="11" type="ORF">BU251_04275</name>
</gene>
<comment type="cofactor">
    <cofactor evidence="10">
        <name>Mg(2+)</name>
        <dbReference type="ChEBI" id="CHEBI:18420"/>
    </cofactor>
</comment>
<dbReference type="NCBIfam" id="TIGR01662">
    <property type="entry name" value="HAD-SF-IIIA"/>
    <property type="match status" value="1"/>
</dbReference>
<evidence type="ECO:0000256" key="2">
    <source>
        <dbReference type="ARBA" id="ARBA00022490"/>
    </source>
</evidence>
<dbReference type="GO" id="GO:0016791">
    <property type="term" value="F:phosphatase activity"/>
    <property type="evidence" value="ECO:0007669"/>
    <property type="project" value="InterPro"/>
</dbReference>
<feature type="binding site" evidence="10">
    <location>
        <position position="128"/>
    </location>
    <ligand>
        <name>Mg(2+)</name>
        <dbReference type="ChEBI" id="CHEBI:18420"/>
    </ligand>
</feature>
<dbReference type="Proteomes" id="UP000287243">
    <property type="component" value="Chromosome"/>
</dbReference>
<evidence type="ECO:0000256" key="4">
    <source>
        <dbReference type="ARBA" id="ARBA00022801"/>
    </source>
</evidence>
<dbReference type="InterPro" id="IPR036412">
    <property type="entry name" value="HAD-like_sf"/>
</dbReference>
<dbReference type="PANTHER" id="PTHR42891:SF1">
    <property type="entry name" value="D-GLYCERO-BETA-D-MANNO-HEPTOSE-1,7-BISPHOSPHATE 7-PHOSPHATASE"/>
    <property type="match status" value="1"/>
</dbReference>
<evidence type="ECO:0000313" key="11">
    <source>
        <dbReference type="EMBL" id="QAT17004.1"/>
    </source>
</evidence>
<feature type="active site" description="Nucleophile" evidence="8">
    <location>
        <position position="7"/>
    </location>
</feature>
<keyword evidence="5 7" id="KW-0119">Carbohydrate metabolism</keyword>
<feature type="active site" description="Proton donor" evidence="8">
    <location>
        <position position="9"/>
    </location>
</feature>
<keyword evidence="10" id="KW-0460">Magnesium</keyword>
<comment type="cofactor">
    <cofactor evidence="10">
        <name>Zn(2+)</name>
        <dbReference type="ChEBI" id="CHEBI:29105"/>
    </cofactor>
</comment>
<feature type="binding site" evidence="10">
    <location>
        <position position="99"/>
    </location>
    <ligand>
        <name>Zn(2+)</name>
        <dbReference type="ChEBI" id="CHEBI:29105"/>
    </ligand>
</feature>
<accession>A0A410P4U9</accession>
<keyword evidence="10" id="KW-0862">Zinc</keyword>
<evidence type="ECO:0000256" key="6">
    <source>
        <dbReference type="ARBA" id="ARBA00031828"/>
    </source>
</evidence>
<evidence type="ECO:0000256" key="8">
    <source>
        <dbReference type="PIRSR" id="PIRSR004682-1"/>
    </source>
</evidence>
<dbReference type="InterPro" id="IPR023214">
    <property type="entry name" value="HAD_sf"/>
</dbReference>
<evidence type="ECO:0000256" key="10">
    <source>
        <dbReference type="PIRSR" id="PIRSR004682-4"/>
    </source>
</evidence>
<dbReference type="CDD" id="cd07503">
    <property type="entry name" value="HAD_HisB-N"/>
    <property type="match status" value="1"/>
</dbReference>
<dbReference type="InterPro" id="IPR006549">
    <property type="entry name" value="HAD-SF_hydro_IIIA"/>
</dbReference>
<keyword evidence="4 7" id="KW-0378">Hydrolase</keyword>
<sequence>MKFIFLDRDGVINKYPGDGKYVTRLRDFRFLPGSLRAVRLLTQAGYRIFVISNQAGVTKGLYSKETLDKMTDRMLTQAKRQGGRIEKALYCLHTDAMNCACRKPKDGLLKQATAGQKADKDNSYFIGDSLRDVKAGKLFGCKTILVLSGREKLENAGGWDVLPDFIAKNLLDAARHIVGNRYERA</sequence>
<evidence type="ECO:0000256" key="7">
    <source>
        <dbReference type="PIRNR" id="PIRNR004682"/>
    </source>
</evidence>
<dbReference type="SUPFAM" id="SSF56784">
    <property type="entry name" value="HAD-like"/>
    <property type="match status" value="1"/>
</dbReference>
<dbReference type="GO" id="GO:0005737">
    <property type="term" value="C:cytoplasm"/>
    <property type="evidence" value="ECO:0007669"/>
    <property type="project" value="UniProtKB-SubCell"/>
</dbReference>
<dbReference type="InterPro" id="IPR004446">
    <property type="entry name" value="Heptose_bisP_phosphatase"/>
</dbReference>
<feature type="binding site" evidence="10">
    <location>
        <position position="9"/>
    </location>
    <ligand>
        <name>Mg(2+)</name>
        <dbReference type="ChEBI" id="CHEBI:18420"/>
    </ligand>
</feature>
<feature type="binding site" evidence="10">
    <location>
        <position position="101"/>
    </location>
    <ligand>
        <name>Zn(2+)</name>
        <dbReference type="ChEBI" id="CHEBI:29105"/>
    </ligand>
</feature>
<feature type="site" description="Stabilizes the phosphoryl group" evidence="9">
    <location>
        <position position="103"/>
    </location>
</feature>
<evidence type="ECO:0000256" key="3">
    <source>
        <dbReference type="ARBA" id="ARBA00022723"/>
    </source>
</evidence>
<keyword evidence="2 7" id="KW-0963">Cytoplasm</keyword>
<dbReference type="Pfam" id="PF13242">
    <property type="entry name" value="Hydrolase_like"/>
    <property type="match status" value="1"/>
</dbReference>
<protein>
    <recommendedName>
        <fullName evidence="6 7">D,D-heptose 1,7-bisphosphate phosphatase</fullName>
        <ecNumber evidence="7">3.1.3.-</ecNumber>
    </recommendedName>
</protein>
<organism evidence="11 12">
    <name type="scientific">Velamenicoccus archaeovorus</name>
    <dbReference type="NCBI Taxonomy" id="1930593"/>
    <lineage>
        <taxon>Bacteria</taxon>
        <taxon>Pseudomonadati</taxon>
        <taxon>Candidatus Omnitrophota</taxon>
        <taxon>Candidatus Velamenicoccus</taxon>
    </lineage>
</organism>
<comment type="subcellular location">
    <subcellularLocation>
        <location evidence="1 7">Cytoplasm</location>
    </subcellularLocation>
</comment>
<dbReference type="NCBIfam" id="TIGR01656">
    <property type="entry name" value="Histidinol-ppas"/>
    <property type="match status" value="1"/>
</dbReference>
<evidence type="ECO:0000256" key="1">
    <source>
        <dbReference type="ARBA" id="ARBA00004496"/>
    </source>
</evidence>
<evidence type="ECO:0000256" key="5">
    <source>
        <dbReference type="ARBA" id="ARBA00023277"/>
    </source>
</evidence>
<feature type="binding site" evidence="10">
    <location>
        <position position="7"/>
    </location>
    <ligand>
        <name>Mg(2+)</name>
        <dbReference type="ChEBI" id="CHEBI:18420"/>
    </ligand>
</feature>
<evidence type="ECO:0000256" key="9">
    <source>
        <dbReference type="PIRSR" id="PIRSR004682-3"/>
    </source>
</evidence>
<dbReference type="KEGG" id="vai:BU251_04275"/>
<keyword evidence="12" id="KW-1185">Reference proteome</keyword>
<feature type="site" description="Stabilizes the phosphoryl group" evidence="9">
    <location>
        <position position="52"/>
    </location>
</feature>
<feature type="binding site" evidence="10">
    <location>
        <position position="93"/>
    </location>
    <ligand>
        <name>Zn(2+)</name>
        <dbReference type="ChEBI" id="CHEBI:29105"/>
    </ligand>
</feature>
<dbReference type="InterPro" id="IPR006543">
    <property type="entry name" value="Histidinol-phos"/>
</dbReference>
<dbReference type="GO" id="GO:0005975">
    <property type="term" value="P:carbohydrate metabolic process"/>
    <property type="evidence" value="ECO:0007669"/>
    <property type="project" value="InterPro"/>
</dbReference>
<reference evidence="11 12" key="1">
    <citation type="submission" date="2017-01" db="EMBL/GenBank/DDBJ databases">
        <title>First insights into the biology of 'candidatus Vampirococcus archaeovorus'.</title>
        <authorList>
            <person name="Kizina J."/>
            <person name="Jordan S."/>
            <person name="Stueber K."/>
            <person name="Reinhardt R."/>
            <person name="Harder J."/>
        </authorList>
    </citation>
    <scope>NUCLEOTIDE SEQUENCE [LARGE SCALE GENOMIC DNA]</scope>
    <source>
        <strain evidence="11 12">LiM</strain>
    </source>
</reference>
<evidence type="ECO:0000313" key="12">
    <source>
        <dbReference type="Proteomes" id="UP000287243"/>
    </source>
</evidence>
<feature type="site" description="Contributes to substrate recognition" evidence="9">
    <location>
        <position position="102"/>
    </location>
</feature>
<dbReference type="AlphaFoldDB" id="A0A410P4U9"/>
<keyword evidence="3 10" id="KW-0479">Metal-binding</keyword>
<dbReference type="EC" id="3.1.3.-" evidence="7"/>
<dbReference type="PANTHER" id="PTHR42891">
    <property type="entry name" value="D-GLYCERO-BETA-D-MANNO-HEPTOSE-1,7-BISPHOSPHATE 7-PHOSPHATASE"/>
    <property type="match status" value="1"/>
</dbReference>
<feature type="binding site" evidence="10">
    <location>
        <position position="91"/>
    </location>
    <ligand>
        <name>Zn(2+)</name>
        <dbReference type="ChEBI" id="CHEBI:29105"/>
    </ligand>
</feature>
<name>A0A410P4U9_VELA1</name>
<dbReference type="RefSeq" id="WP_128699645.1">
    <property type="nucleotide sequence ID" value="NZ_CP019384.1"/>
</dbReference>
<dbReference type="Gene3D" id="3.40.50.1000">
    <property type="entry name" value="HAD superfamily/HAD-like"/>
    <property type="match status" value="1"/>
</dbReference>
<dbReference type="PIRSF" id="PIRSF004682">
    <property type="entry name" value="GmhB"/>
    <property type="match status" value="1"/>
</dbReference>
<proteinExistence type="inferred from homology"/>
<dbReference type="EMBL" id="CP019384">
    <property type="protein sequence ID" value="QAT17004.1"/>
    <property type="molecule type" value="Genomic_DNA"/>
</dbReference>
<comment type="similarity">
    <text evidence="7">Belongs to the gmhB family.</text>
</comment>